<dbReference type="PANTHER" id="PTHR12526:SF628">
    <property type="entry name" value="MANNOSYLGLUCOSYLGLYCERATE SYNTHASE"/>
    <property type="match status" value="1"/>
</dbReference>
<gene>
    <name evidence="1" type="ORF">P0082_09610</name>
</gene>
<evidence type="ECO:0000313" key="2">
    <source>
        <dbReference type="Proteomes" id="UP001228690"/>
    </source>
</evidence>
<sequence length="468" mass="53345">MKMRDQYRIAFIAGKLGDVDGVSLEVDKWIKVLQELGHEIFVIGGEFPNPVENVAEENHFLVPEIGFGTQTQKEIGDLAFPYITSNRLSAPMDEQTQHQLMSRIWKEGVDVANKLQSFFFERNIDVMVGENTNAMPMSILAGVAIYTIATERNMACLFHHHDFWWERSRFYNNHIAELLNKVMPPNAPGIDHAVISSYAEHVLFTFKRITATIVPNCEDFSNPPLKDEYNSDLRQSFGIKDDELFVLQPTRIVPRKKIEDSIRFLSAFVQRFPKYQGKVRFIISLYAGDEGEGYLPQVESLAKSHGIRMEVMAGRVEAVRGTDAQGRKIYTNRDVLVNADFATYLPVWEGFGNALLEAWAARLLTVVSTYLVYKTDIRTIGPRGVEIVDRYDESGNLIIPDQALEDLERILCNPELKKTIVDHNCKVAEKAFSLEALKNILDDIFTDYGDEIRASRRRMKRAGHIFSV</sequence>
<keyword evidence="1" id="KW-0808">Transferase</keyword>
<accession>A0ABY8MFH6</accession>
<name>A0ABY8MFH6_9SPIO</name>
<keyword evidence="2" id="KW-1185">Reference proteome</keyword>
<dbReference type="EC" id="2.4.-.-" evidence="1"/>
<dbReference type="RefSeq" id="WP_326926918.1">
    <property type="nucleotide sequence ID" value="NZ_CP123443.1"/>
</dbReference>
<dbReference type="PANTHER" id="PTHR12526">
    <property type="entry name" value="GLYCOSYLTRANSFERASE"/>
    <property type="match status" value="1"/>
</dbReference>
<dbReference type="GO" id="GO:0016757">
    <property type="term" value="F:glycosyltransferase activity"/>
    <property type="evidence" value="ECO:0007669"/>
    <property type="project" value="UniProtKB-KW"/>
</dbReference>
<organism evidence="1 2">
    <name type="scientific">Candidatus Haliotispira prima</name>
    <dbReference type="NCBI Taxonomy" id="3034016"/>
    <lineage>
        <taxon>Bacteria</taxon>
        <taxon>Pseudomonadati</taxon>
        <taxon>Spirochaetota</taxon>
        <taxon>Spirochaetia</taxon>
        <taxon>Spirochaetales</taxon>
        <taxon>Spirochaetaceae</taxon>
        <taxon>Candidatus Haliotispira</taxon>
    </lineage>
</organism>
<dbReference type="SUPFAM" id="SSF53756">
    <property type="entry name" value="UDP-Glycosyltransferase/glycogen phosphorylase"/>
    <property type="match status" value="1"/>
</dbReference>
<dbReference type="Proteomes" id="UP001228690">
    <property type="component" value="Chromosome"/>
</dbReference>
<protein>
    <submittedName>
        <fullName evidence="1">Glycosyltransferase family 4 protein</fullName>
        <ecNumber evidence="1">2.4.-.-</ecNumber>
    </submittedName>
</protein>
<proteinExistence type="predicted"/>
<dbReference type="Gene3D" id="3.40.50.2000">
    <property type="entry name" value="Glycogen Phosphorylase B"/>
    <property type="match status" value="2"/>
</dbReference>
<evidence type="ECO:0000313" key="1">
    <source>
        <dbReference type="EMBL" id="WGK68732.1"/>
    </source>
</evidence>
<keyword evidence="1" id="KW-0328">Glycosyltransferase</keyword>
<dbReference type="CDD" id="cd03801">
    <property type="entry name" value="GT4_PimA-like"/>
    <property type="match status" value="1"/>
</dbReference>
<dbReference type="EMBL" id="CP123443">
    <property type="protein sequence ID" value="WGK68732.1"/>
    <property type="molecule type" value="Genomic_DNA"/>
</dbReference>
<reference evidence="1 2" key="1">
    <citation type="submission" date="2023-04" db="EMBL/GenBank/DDBJ databases">
        <title>Spirochaete genome identified in red abalone sample constitutes a novel genus.</title>
        <authorList>
            <person name="Sharma S.P."/>
            <person name="Purcell C.M."/>
            <person name="Hyde J.R."/>
            <person name="Severin A.J."/>
        </authorList>
    </citation>
    <scope>NUCLEOTIDE SEQUENCE [LARGE SCALE GENOMIC DNA]</scope>
    <source>
        <strain evidence="1 2">SP-2023</strain>
    </source>
</reference>